<dbReference type="EMBL" id="MN740533">
    <property type="protein sequence ID" value="QHU31853.1"/>
    <property type="molecule type" value="Genomic_DNA"/>
</dbReference>
<keyword evidence="2" id="KW-0472">Membrane</keyword>
<dbReference type="Pfam" id="PF02732">
    <property type="entry name" value="ERCC4"/>
    <property type="match status" value="1"/>
</dbReference>
<dbReference type="GO" id="GO:0008821">
    <property type="term" value="F:crossover junction DNA endonuclease activity"/>
    <property type="evidence" value="ECO:0007669"/>
    <property type="project" value="InterPro"/>
</dbReference>
<feature type="transmembrane region" description="Helical" evidence="2">
    <location>
        <begin position="197"/>
        <end position="220"/>
    </location>
</feature>
<organism evidence="4">
    <name type="scientific">viral metagenome</name>
    <dbReference type="NCBI Taxonomy" id="1070528"/>
    <lineage>
        <taxon>unclassified sequences</taxon>
        <taxon>metagenomes</taxon>
        <taxon>organismal metagenomes</taxon>
    </lineage>
</organism>
<dbReference type="PANTHER" id="PTHR13451">
    <property type="entry name" value="CLASS II CROSSOVER JUNCTION ENDONUCLEASE MUS81"/>
    <property type="match status" value="1"/>
</dbReference>
<dbReference type="PANTHER" id="PTHR13451:SF0">
    <property type="entry name" value="CROSSOVER JUNCTION ENDONUCLEASE MUS81"/>
    <property type="match status" value="1"/>
</dbReference>
<dbReference type="GO" id="GO:0000712">
    <property type="term" value="P:resolution of meiotic recombination intermediates"/>
    <property type="evidence" value="ECO:0007669"/>
    <property type="project" value="TreeGrafter"/>
</dbReference>
<keyword evidence="1" id="KW-0378">Hydrolase</keyword>
<keyword evidence="2" id="KW-1133">Transmembrane helix</keyword>
<dbReference type="InterPro" id="IPR011335">
    <property type="entry name" value="Restrct_endonuc-II-like"/>
</dbReference>
<dbReference type="GO" id="GO:0000727">
    <property type="term" value="P:double-strand break repair via break-induced replication"/>
    <property type="evidence" value="ECO:0007669"/>
    <property type="project" value="TreeGrafter"/>
</dbReference>
<evidence type="ECO:0000313" key="4">
    <source>
        <dbReference type="EMBL" id="QHU31853.1"/>
    </source>
</evidence>
<keyword evidence="2" id="KW-0812">Transmembrane</keyword>
<dbReference type="GO" id="GO:0006308">
    <property type="term" value="P:DNA catabolic process"/>
    <property type="evidence" value="ECO:0007669"/>
    <property type="project" value="InterPro"/>
</dbReference>
<evidence type="ECO:0000256" key="1">
    <source>
        <dbReference type="ARBA" id="ARBA00022801"/>
    </source>
</evidence>
<dbReference type="AlphaFoldDB" id="A0A6C0LMV7"/>
<dbReference type="GO" id="GO:0031573">
    <property type="term" value="P:mitotic intra-S DNA damage checkpoint signaling"/>
    <property type="evidence" value="ECO:0007669"/>
    <property type="project" value="TreeGrafter"/>
</dbReference>
<dbReference type="SUPFAM" id="SSF52980">
    <property type="entry name" value="Restriction endonuclease-like"/>
    <property type="match status" value="1"/>
</dbReference>
<dbReference type="GO" id="GO:0048476">
    <property type="term" value="C:Holliday junction resolvase complex"/>
    <property type="evidence" value="ECO:0007669"/>
    <property type="project" value="TreeGrafter"/>
</dbReference>
<dbReference type="SMART" id="SM00891">
    <property type="entry name" value="ERCC4"/>
    <property type="match status" value="1"/>
</dbReference>
<dbReference type="InterPro" id="IPR006166">
    <property type="entry name" value="ERCC4_domain"/>
</dbReference>
<proteinExistence type="predicted"/>
<sequence length="259" mass="28262">MIRVVIDTRETELWALCAPYTDISGNEGWIAEKRNLDIGDISFYLCDMSGALVSPSGPLVTLERKRVDDLGSSQKDGRYREQRARLLAQRGLGTSVGYIVEAPYWTPNLSNSWCRGSFTEVHLQQTLVRLQFRYTLPVFQVSKVDETMSFVRRIARMLAADPTVFRGGLAETAVGAAAVYTEAVHIKKADNKTPERIFVAMLSTIPGLGGAAVTALGTATQYSMKRMLSMSANEIAAIPTGKRTIGASVAGVVWAALHS</sequence>
<dbReference type="Gene3D" id="3.40.50.10130">
    <property type="match status" value="1"/>
</dbReference>
<dbReference type="InterPro" id="IPR033309">
    <property type="entry name" value="Mus81"/>
</dbReference>
<feature type="domain" description="ERCC4" evidence="3">
    <location>
        <begin position="3"/>
        <end position="104"/>
    </location>
</feature>
<protein>
    <recommendedName>
        <fullName evidence="3">ERCC4 domain-containing protein</fullName>
    </recommendedName>
</protein>
<reference evidence="4" key="1">
    <citation type="journal article" date="2020" name="Nature">
        <title>Giant virus diversity and host interactions through global metagenomics.</title>
        <authorList>
            <person name="Schulz F."/>
            <person name="Roux S."/>
            <person name="Paez-Espino D."/>
            <person name="Jungbluth S."/>
            <person name="Walsh D.A."/>
            <person name="Denef V.J."/>
            <person name="McMahon K.D."/>
            <person name="Konstantinidis K.T."/>
            <person name="Eloe-Fadrosh E.A."/>
            <person name="Kyrpides N.C."/>
            <person name="Woyke T."/>
        </authorList>
    </citation>
    <scope>NUCLEOTIDE SEQUENCE</scope>
    <source>
        <strain evidence="4">GVMAG-M-3300027963-41</strain>
    </source>
</reference>
<accession>A0A6C0LMV7</accession>
<dbReference type="GO" id="GO:0003677">
    <property type="term" value="F:DNA binding"/>
    <property type="evidence" value="ECO:0007669"/>
    <property type="project" value="InterPro"/>
</dbReference>
<dbReference type="GO" id="GO:0005634">
    <property type="term" value="C:nucleus"/>
    <property type="evidence" value="ECO:0007669"/>
    <property type="project" value="TreeGrafter"/>
</dbReference>
<evidence type="ECO:0000259" key="3">
    <source>
        <dbReference type="SMART" id="SM00891"/>
    </source>
</evidence>
<evidence type="ECO:0000256" key="2">
    <source>
        <dbReference type="SAM" id="Phobius"/>
    </source>
</evidence>
<dbReference type="GO" id="GO:0048257">
    <property type="term" value="F:3'-flap endonuclease activity"/>
    <property type="evidence" value="ECO:0007669"/>
    <property type="project" value="TreeGrafter"/>
</dbReference>
<name>A0A6C0LMV7_9ZZZZ</name>